<dbReference type="EMBL" id="VTTN01000021">
    <property type="protein sequence ID" value="KAA0590436.1"/>
    <property type="molecule type" value="Genomic_DNA"/>
</dbReference>
<feature type="transmembrane region" description="Helical" evidence="1">
    <location>
        <begin position="12"/>
        <end position="32"/>
    </location>
</feature>
<comment type="caution">
    <text evidence="2">The sequence shown here is derived from an EMBL/GenBank/DDBJ whole genome shotgun (WGS) entry which is preliminary data.</text>
</comment>
<keyword evidence="1" id="KW-0472">Membrane</keyword>
<dbReference type="RefSeq" id="WP_149234880.1">
    <property type="nucleotide sequence ID" value="NZ_JALJXJ010000012.1"/>
</dbReference>
<feature type="transmembrane region" description="Helical" evidence="1">
    <location>
        <begin position="44"/>
        <end position="70"/>
    </location>
</feature>
<dbReference type="Proteomes" id="UP000324927">
    <property type="component" value="Unassembled WGS sequence"/>
</dbReference>
<proteinExistence type="predicted"/>
<dbReference type="OrthoDB" id="9943760at2"/>
<organism evidence="2 3">
    <name type="scientific">Azospirillum lipoferum</name>
    <dbReference type="NCBI Taxonomy" id="193"/>
    <lineage>
        <taxon>Bacteria</taxon>
        <taxon>Pseudomonadati</taxon>
        <taxon>Pseudomonadota</taxon>
        <taxon>Alphaproteobacteria</taxon>
        <taxon>Rhodospirillales</taxon>
        <taxon>Azospirillaceae</taxon>
        <taxon>Azospirillum</taxon>
    </lineage>
</organism>
<evidence type="ECO:0000256" key="1">
    <source>
        <dbReference type="SAM" id="Phobius"/>
    </source>
</evidence>
<gene>
    <name evidence="2" type="ORF">FZ942_30860</name>
</gene>
<dbReference type="AlphaFoldDB" id="A0A5A9G7S2"/>
<protein>
    <submittedName>
        <fullName evidence="2">Uncharacterized protein</fullName>
    </submittedName>
</protein>
<keyword evidence="3" id="KW-1185">Reference proteome</keyword>
<keyword evidence="1" id="KW-0812">Transmembrane</keyword>
<keyword evidence="1" id="KW-1133">Transmembrane helix</keyword>
<evidence type="ECO:0000313" key="3">
    <source>
        <dbReference type="Proteomes" id="UP000324927"/>
    </source>
</evidence>
<sequence>MTDTEAVGMGCMLMAAGVGAATIAAGGVALFAAEAGVAATGTAVAVPVVVATMAGGCTVGAVATPAFLWLKRQGHSIGTGVAGLLPGSGK</sequence>
<accession>A0A5A9G7S2</accession>
<reference evidence="2 3" key="1">
    <citation type="submission" date="2019-08" db="EMBL/GenBank/DDBJ databases">
        <authorList>
            <person name="Grouzdev D."/>
            <person name="Tikhonova E."/>
            <person name="Kravchenko I."/>
        </authorList>
    </citation>
    <scope>NUCLEOTIDE SEQUENCE [LARGE SCALE GENOMIC DNA]</scope>
    <source>
        <strain evidence="2 3">59b</strain>
    </source>
</reference>
<evidence type="ECO:0000313" key="2">
    <source>
        <dbReference type="EMBL" id="KAA0590436.1"/>
    </source>
</evidence>
<name>A0A5A9G7S2_AZOLI</name>